<comment type="caution">
    <text evidence="4">The sequence shown here is derived from an EMBL/GenBank/DDBJ whole genome shotgun (WGS) entry which is preliminary data.</text>
</comment>
<dbReference type="OrthoDB" id="2015130at2759"/>
<dbReference type="PROSITE" id="PS50213">
    <property type="entry name" value="FAS1"/>
    <property type="match status" value="1"/>
</dbReference>
<name>A0A9Q1QFL3_9CARY</name>
<evidence type="ECO:0000256" key="1">
    <source>
        <dbReference type="ARBA" id="ARBA00007843"/>
    </source>
</evidence>
<reference evidence="4" key="1">
    <citation type="submission" date="2022-04" db="EMBL/GenBank/DDBJ databases">
        <title>Carnegiea gigantea Genome sequencing and assembly v2.</title>
        <authorList>
            <person name="Copetti D."/>
            <person name="Sanderson M.J."/>
            <person name="Burquez A."/>
            <person name="Wojciechowski M.F."/>
        </authorList>
    </citation>
    <scope>NUCLEOTIDE SEQUENCE</scope>
    <source>
        <strain evidence="4">SGP5-SGP5p</strain>
        <tissue evidence="4">Aerial part</tissue>
    </source>
</reference>
<evidence type="ECO:0000313" key="5">
    <source>
        <dbReference type="Proteomes" id="UP001153076"/>
    </source>
</evidence>
<gene>
    <name evidence="4" type="ORF">Cgig2_012788</name>
</gene>
<evidence type="ECO:0000313" key="4">
    <source>
        <dbReference type="EMBL" id="KAJ8440352.1"/>
    </source>
</evidence>
<protein>
    <recommendedName>
        <fullName evidence="3">FAS1 domain-containing protein</fullName>
    </recommendedName>
</protein>
<dbReference type="SMART" id="SM00554">
    <property type="entry name" value="FAS1"/>
    <property type="match status" value="1"/>
</dbReference>
<feature type="chain" id="PRO_5040212813" description="FAS1 domain-containing protein" evidence="2">
    <location>
        <begin position="22"/>
        <end position="288"/>
    </location>
</feature>
<dbReference type="InterPro" id="IPR052806">
    <property type="entry name" value="Fasciclin-like_AGP"/>
</dbReference>
<keyword evidence="2" id="KW-0732">Signal</keyword>
<dbReference type="PANTHER" id="PTHR33985:SF5">
    <property type="entry name" value="FASCICLIN-LIKE ARABINOGALACTAN FAMILY PROTEIN"/>
    <property type="match status" value="1"/>
</dbReference>
<dbReference type="InterPro" id="IPR000782">
    <property type="entry name" value="FAS1_domain"/>
</dbReference>
<evidence type="ECO:0000259" key="3">
    <source>
        <dbReference type="PROSITE" id="PS50213"/>
    </source>
</evidence>
<dbReference type="EMBL" id="JAKOGI010000193">
    <property type="protein sequence ID" value="KAJ8440352.1"/>
    <property type="molecule type" value="Genomic_DNA"/>
</dbReference>
<accession>A0A9Q1QFL3</accession>
<proteinExistence type="inferred from homology"/>
<dbReference type="SUPFAM" id="SSF82153">
    <property type="entry name" value="FAS1 domain"/>
    <property type="match status" value="1"/>
</dbReference>
<dbReference type="InterPro" id="IPR036378">
    <property type="entry name" value="FAS1_dom_sf"/>
</dbReference>
<keyword evidence="5" id="KW-1185">Reference proteome</keyword>
<organism evidence="4 5">
    <name type="scientific">Carnegiea gigantea</name>
    <dbReference type="NCBI Taxonomy" id="171969"/>
    <lineage>
        <taxon>Eukaryota</taxon>
        <taxon>Viridiplantae</taxon>
        <taxon>Streptophyta</taxon>
        <taxon>Embryophyta</taxon>
        <taxon>Tracheophyta</taxon>
        <taxon>Spermatophyta</taxon>
        <taxon>Magnoliopsida</taxon>
        <taxon>eudicotyledons</taxon>
        <taxon>Gunneridae</taxon>
        <taxon>Pentapetalae</taxon>
        <taxon>Caryophyllales</taxon>
        <taxon>Cactineae</taxon>
        <taxon>Cactaceae</taxon>
        <taxon>Cactoideae</taxon>
        <taxon>Echinocereeae</taxon>
        <taxon>Carnegiea</taxon>
    </lineage>
</organism>
<dbReference type="Proteomes" id="UP001153076">
    <property type="component" value="Unassembled WGS sequence"/>
</dbReference>
<feature type="signal peptide" evidence="2">
    <location>
        <begin position="1"/>
        <end position="21"/>
    </location>
</feature>
<dbReference type="AlphaFoldDB" id="A0A9Q1QFL3"/>
<dbReference type="Gene3D" id="2.30.180.10">
    <property type="entry name" value="FAS1 domain"/>
    <property type="match status" value="1"/>
</dbReference>
<feature type="domain" description="FAS1" evidence="3">
    <location>
        <begin position="70"/>
        <end position="200"/>
    </location>
</feature>
<dbReference type="FunFam" id="2.30.180.10:FF:000046">
    <property type="entry name" value="Fasciclin-like arabinogalactan family protein"/>
    <property type="match status" value="1"/>
</dbReference>
<dbReference type="PANTHER" id="PTHR33985">
    <property type="entry name" value="OS02G0491300 PROTEIN-RELATED"/>
    <property type="match status" value="1"/>
</dbReference>
<comment type="similarity">
    <text evidence="1">Belongs to the fasciclin-like AGP family.</text>
</comment>
<evidence type="ECO:0000256" key="2">
    <source>
        <dbReference type="SAM" id="SignalP"/>
    </source>
</evidence>
<sequence>MATHLQFLSLFLLLSTATIAAVSTTNTTTILGSTPNSLPPTATFPSPFSLLPPPPFSLLLPQSPPQQAQFNTIIDALLSAGDFRNWANLLDPSILPFSATLFVPDDDAFIAAVDSGVPLNFVDPLLFPYHVVPLRIPFSALRLFPTGSRLPTLLPGFSLLVTNNFAANFTVNGARLCRPDLFLNPLFAVHGVGAVLDYALFGTDFPPPPPPPPPSPIMPEDDTEEVAVDEYLEIPAVYEFPNGAVSSCSAGFWVEVRRDEGRGGRIRWGQDKRNKCLKGTLTIQEHNL</sequence>